<keyword evidence="1" id="KW-1133">Transmembrane helix</keyword>
<sequence>MPHMAPMWWTVTYMMMVMCMLTMTSMIYFYFIPKGKSNKMGQPTPSSNWKW</sequence>
<keyword evidence="1" id="KW-0812">Transmembrane</keyword>
<evidence type="ECO:0000313" key="2">
    <source>
        <dbReference type="EMBL" id="UPI55302.1"/>
    </source>
</evidence>
<keyword evidence="1" id="KW-0472">Membrane</keyword>
<geneLocation type="mitochondrion" evidence="2"/>
<keyword evidence="2" id="KW-0496">Mitochondrion</keyword>
<reference evidence="2" key="1">
    <citation type="journal article" date="2022" name="Cladistics">
        <title>Diversification of the phytophagous lineages of true bugs (Insecta: Hemiptera: Heteroptera) shortly after that of the flowering plants.</title>
        <authorList>
            <person name="Ye F."/>
            <person name="Kment P."/>
            <person name="Redei D."/>
            <person name="Luo J.Y."/>
            <person name="Wang Y.H."/>
            <person name="Kuechler S.M."/>
            <person name="Zhang W.W."/>
            <person name="Chen P.P."/>
            <person name="Wu H.Y."/>
            <person name="Wu Y.Z."/>
            <person name="Sun X.Y."/>
            <person name="Ding L."/>
            <person name="Wang Y.R."/>
            <person name="Xie Q."/>
        </authorList>
    </citation>
    <scope>NUCLEOTIDE SEQUENCE</scope>
</reference>
<organism evidence="2">
    <name type="scientific">Neuroctenus sp</name>
    <dbReference type="NCBI Taxonomy" id="2931907"/>
    <lineage>
        <taxon>Eukaryota</taxon>
        <taxon>Metazoa</taxon>
        <taxon>Ecdysozoa</taxon>
        <taxon>Arthropoda</taxon>
        <taxon>Hexapoda</taxon>
        <taxon>Insecta</taxon>
        <taxon>Pterygota</taxon>
        <taxon>Neoptera</taxon>
        <taxon>Paraneoptera</taxon>
        <taxon>Hemiptera</taxon>
        <taxon>Heteroptera</taxon>
        <taxon>Panheteroptera</taxon>
        <taxon>Pentatomomorpha</taxon>
        <taxon>Aradoidea</taxon>
        <taxon>Aradidae</taxon>
        <taxon>Mezirinae</taxon>
        <taxon>Neuroctenus</taxon>
    </lineage>
</organism>
<name>A0A8T9W0N3_9HEMI</name>
<accession>A0A8T9W0N3</accession>
<dbReference type="AlphaFoldDB" id="A0A8T9W0N3"/>
<proteinExistence type="predicted"/>
<feature type="transmembrane region" description="Helical" evidence="1">
    <location>
        <begin position="6"/>
        <end position="31"/>
    </location>
</feature>
<protein>
    <submittedName>
        <fullName evidence="2">ATPase subunit 8</fullName>
    </submittedName>
</protein>
<dbReference type="EMBL" id="MW619719">
    <property type="protein sequence ID" value="UPI55302.1"/>
    <property type="molecule type" value="Genomic_DNA"/>
</dbReference>
<evidence type="ECO:0000256" key="1">
    <source>
        <dbReference type="SAM" id="Phobius"/>
    </source>
</evidence>